<gene>
    <name evidence="3" type="ORF">ACEZDJ_00605</name>
</gene>
<keyword evidence="4" id="KW-1185">Reference proteome</keyword>
<dbReference type="Pfam" id="PF21806">
    <property type="entry name" value="DUF6879"/>
    <property type="match status" value="1"/>
</dbReference>
<evidence type="ECO:0000259" key="2">
    <source>
        <dbReference type="Pfam" id="PF21806"/>
    </source>
</evidence>
<feature type="domain" description="DUF6879" evidence="2">
    <location>
        <begin position="44"/>
        <end position="213"/>
    </location>
</feature>
<comment type="caution">
    <text evidence="3">The sequence shown here is derived from an EMBL/GenBank/DDBJ whole genome shotgun (WGS) entry which is preliminary data.</text>
</comment>
<sequence length="225" mass="25732">MSKRRVGPPATLPVQRSERRPSPMREILGRTLGIHLDGPSYLADFNERFWRIDHEGFWKLERLQNYQEPGFASWEAFRSGDWDGALRLIDELRPEFERHLTRIREAGFGHHRVRVVEEPITPYVQWELHVLQAKDQCGEDVAVVTGDQIRAFEESGLQPDLVVLGSDAAYDVHYTRDGTPEGATLFTAPAAVEGARAFIRQLHQSGEKLETYFPRRVAGLDAPRM</sequence>
<evidence type="ECO:0000313" key="3">
    <source>
        <dbReference type="EMBL" id="MFC1399793.1"/>
    </source>
</evidence>
<evidence type="ECO:0000256" key="1">
    <source>
        <dbReference type="SAM" id="MobiDB-lite"/>
    </source>
</evidence>
<dbReference type="RefSeq" id="WP_232242520.1">
    <property type="nucleotide sequence ID" value="NZ_JBHEZZ010000001.1"/>
</dbReference>
<dbReference type="Proteomes" id="UP001592528">
    <property type="component" value="Unassembled WGS sequence"/>
</dbReference>
<name>A0ABV6UEC6_9ACTN</name>
<proteinExistence type="predicted"/>
<reference evidence="3 4" key="1">
    <citation type="submission" date="2024-09" db="EMBL/GenBank/DDBJ databases">
        <authorList>
            <person name="Lee S.D."/>
        </authorList>
    </citation>
    <scope>NUCLEOTIDE SEQUENCE [LARGE SCALE GENOMIC DNA]</scope>
    <source>
        <strain evidence="3 4">N1-5</strain>
    </source>
</reference>
<dbReference type="EMBL" id="JBHEZZ010000001">
    <property type="protein sequence ID" value="MFC1399793.1"/>
    <property type="molecule type" value="Genomic_DNA"/>
</dbReference>
<dbReference type="InterPro" id="IPR049244">
    <property type="entry name" value="DUF6879"/>
</dbReference>
<evidence type="ECO:0000313" key="4">
    <source>
        <dbReference type="Proteomes" id="UP001592528"/>
    </source>
</evidence>
<organism evidence="3 4">
    <name type="scientific">Streptacidiphilus cavernicola</name>
    <dbReference type="NCBI Taxonomy" id="3342716"/>
    <lineage>
        <taxon>Bacteria</taxon>
        <taxon>Bacillati</taxon>
        <taxon>Actinomycetota</taxon>
        <taxon>Actinomycetes</taxon>
        <taxon>Kitasatosporales</taxon>
        <taxon>Streptomycetaceae</taxon>
        <taxon>Streptacidiphilus</taxon>
    </lineage>
</organism>
<accession>A0ABV6UEC6</accession>
<protein>
    <submittedName>
        <fullName evidence="3">DUF6879 family protein</fullName>
    </submittedName>
</protein>
<feature type="region of interest" description="Disordered" evidence="1">
    <location>
        <begin position="1"/>
        <end position="20"/>
    </location>
</feature>